<dbReference type="Proteomes" id="UP000182373">
    <property type="component" value="Chromosome"/>
</dbReference>
<sequence>MFSIYAIWTSSIIFISTRRITSISFEVLFAQIIRFLNADITICPEHFIITEFGILYYSVVWKLEYTDNTTNNAKPPQSFDVAEAHIKF</sequence>
<protein>
    <submittedName>
        <fullName evidence="1">Uncharacterized protein</fullName>
    </submittedName>
</protein>
<evidence type="ECO:0000313" key="1">
    <source>
        <dbReference type="EMBL" id="APH54775.1"/>
    </source>
</evidence>
<organism evidence="1 2">
    <name type="scientific">Granulibacter bethesdensis</name>
    <dbReference type="NCBI Taxonomy" id="364410"/>
    <lineage>
        <taxon>Bacteria</taxon>
        <taxon>Pseudomonadati</taxon>
        <taxon>Pseudomonadota</taxon>
        <taxon>Alphaproteobacteria</taxon>
        <taxon>Acetobacterales</taxon>
        <taxon>Acetobacteraceae</taxon>
        <taxon>Granulibacter</taxon>
    </lineage>
</organism>
<reference evidence="2" key="1">
    <citation type="submission" date="2016-11" db="EMBL/GenBank/DDBJ databases">
        <title>Comparative genomic and phenotypic analysis of Granulibacter bethesdensis clinical isolates from patients with chronic granulomatous disease.</title>
        <authorList>
            <person name="Zarember K.A."/>
            <person name="Porcella S.F."/>
            <person name="Chu J."/>
            <person name="Ding L."/>
            <person name="Dahlstrom E."/>
            <person name="Barbian K."/>
            <person name="Martens C."/>
            <person name="Sykora L."/>
            <person name="Kramer S."/>
            <person name="Pettinato A.M."/>
            <person name="Hong H."/>
            <person name="Wald G."/>
            <person name="Berg L.J."/>
            <person name="Rogge L.S."/>
            <person name="Greenberg D.E."/>
            <person name="Falcone E.L."/>
            <person name="Neves J.F."/>
            <person name="Simoes M.J."/>
            <person name="Casal M."/>
            <person name="Rodriguez-Lopez F.C."/>
            <person name="Zelazny A."/>
            <person name="Gallin J.I."/>
            <person name="Holland S.M."/>
        </authorList>
    </citation>
    <scope>NUCLEOTIDE SEQUENCE [LARGE SCALE GENOMIC DNA]</scope>
    <source>
        <strain evidence="2">NIH9.1</strain>
    </source>
</reference>
<evidence type="ECO:0000313" key="2">
    <source>
        <dbReference type="Proteomes" id="UP000182373"/>
    </source>
</evidence>
<proteinExistence type="predicted"/>
<gene>
    <name evidence="1" type="ORF">GbCGDNIH9_8575</name>
</gene>
<dbReference type="EMBL" id="CP018191">
    <property type="protein sequence ID" value="APH54775.1"/>
    <property type="molecule type" value="Genomic_DNA"/>
</dbReference>
<accession>A0AAC9K7W4</accession>
<name>A0AAC9K7W4_9PROT</name>
<dbReference type="AlphaFoldDB" id="A0AAC9K7W4"/>